<proteinExistence type="predicted"/>
<sequence>MNAGHPDFYRMTEEENRLYSKKNKDYAQGGNPMGNFMRVGNILSNYPGLNLKSPTVVALVYMMKQLDSALWMLSNKYEGEVENIDTRLQDVSIYAKLARILHNMEVPKVEEPLESQWILPGALDKAC</sequence>
<evidence type="ECO:0000313" key="1">
    <source>
        <dbReference type="EMBL" id="QJA89963.1"/>
    </source>
</evidence>
<organism evidence="1">
    <name type="scientific">viral metagenome</name>
    <dbReference type="NCBI Taxonomy" id="1070528"/>
    <lineage>
        <taxon>unclassified sequences</taxon>
        <taxon>metagenomes</taxon>
        <taxon>organismal metagenomes</taxon>
    </lineage>
</organism>
<protein>
    <recommendedName>
        <fullName evidence="2">Terminase</fullName>
    </recommendedName>
</protein>
<evidence type="ECO:0008006" key="2">
    <source>
        <dbReference type="Google" id="ProtNLM"/>
    </source>
</evidence>
<accession>A0A6M3L6D5</accession>
<gene>
    <name evidence="1" type="ORF">MM415B02465_0009</name>
</gene>
<dbReference type="EMBL" id="MT142881">
    <property type="protein sequence ID" value="QJA89963.1"/>
    <property type="molecule type" value="Genomic_DNA"/>
</dbReference>
<name>A0A6M3L6D5_9ZZZZ</name>
<reference evidence="1" key="1">
    <citation type="submission" date="2020-03" db="EMBL/GenBank/DDBJ databases">
        <title>The deep terrestrial virosphere.</title>
        <authorList>
            <person name="Holmfeldt K."/>
            <person name="Nilsson E."/>
            <person name="Simone D."/>
            <person name="Lopez-Fernandez M."/>
            <person name="Wu X."/>
            <person name="de Brujin I."/>
            <person name="Lundin D."/>
            <person name="Andersson A."/>
            <person name="Bertilsson S."/>
            <person name="Dopson M."/>
        </authorList>
    </citation>
    <scope>NUCLEOTIDE SEQUENCE</scope>
    <source>
        <strain evidence="1">MM415B02465</strain>
    </source>
</reference>
<dbReference type="AlphaFoldDB" id="A0A6M3L6D5"/>